<dbReference type="GO" id="GO:0042732">
    <property type="term" value="P:D-xylose metabolic process"/>
    <property type="evidence" value="ECO:0007669"/>
    <property type="project" value="InterPro"/>
</dbReference>
<dbReference type="GO" id="GO:0070403">
    <property type="term" value="F:NAD+ binding"/>
    <property type="evidence" value="ECO:0007669"/>
    <property type="project" value="InterPro"/>
</dbReference>
<comment type="cofactor">
    <cofactor evidence="1">
        <name>NAD(+)</name>
        <dbReference type="ChEBI" id="CHEBI:57540"/>
    </cofactor>
</comment>
<dbReference type="PANTHER" id="PTHR43078:SF6">
    <property type="entry name" value="UDP-GLUCURONIC ACID DECARBOXYLASE 1"/>
    <property type="match status" value="1"/>
</dbReference>
<keyword evidence="7" id="KW-1185">Reference proteome</keyword>
<evidence type="ECO:0000256" key="2">
    <source>
        <dbReference type="ARBA" id="ARBA00022793"/>
    </source>
</evidence>
<dbReference type="GO" id="GO:0005737">
    <property type="term" value="C:cytoplasm"/>
    <property type="evidence" value="ECO:0007669"/>
    <property type="project" value="TreeGrafter"/>
</dbReference>
<reference evidence="6 7" key="1">
    <citation type="submission" date="2011-11" db="EMBL/GenBank/DDBJ databases">
        <title>Complete sequence of Spirochaeta sp. grapes.</title>
        <authorList>
            <consortium name="US DOE Joint Genome Institute"/>
            <person name="Lucas S."/>
            <person name="Han J."/>
            <person name="Lapidus A."/>
            <person name="Cheng J.-F."/>
            <person name="Goodwin L."/>
            <person name="Pitluck S."/>
            <person name="Peters L."/>
            <person name="Ovchinnikova G."/>
            <person name="Munk A.C."/>
            <person name="Detter J.C."/>
            <person name="Han C."/>
            <person name="Tapia R."/>
            <person name="Land M."/>
            <person name="Hauser L."/>
            <person name="Kyrpides N."/>
            <person name="Ivanova N."/>
            <person name="Pagani I."/>
            <person name="Ritalahtilisa K."/>
            <person name="Loeffler F."/>
            <person name="Woyke T."/>
        </authorList>
    </citation>
    <scope>NUCLEOTIDE SEQUENCE [LARGE SCALE GENOMIC DNA]</scope>
    <source>
        <strain evidence="7">ATCC BAA-1885 / DSM 22778 / Grapes</strain>
    </source>
</reference>
<dbReference type="RefSeq" id="WP_014270223.1">
    <property type="nucleotide sequence ID" value="NC_016633.1"/>
</dbReference>
<dbReference type="Gene3D" id="3.40.50.720">
    <property type="entry name" value="NAD(P)-binding Rossmann-like Domain"/>
    <property type="match status" value="1"/>
</dbReference>
<keyword evidence="2" id="KW-0210">Decarboxylase</keyword>
<dbReference type="InterPro" id="IPR044516">
    <property type="entry name" value="UXS-like"/>
</dbReference>
<gene>
    <name evidence="6" type="ordered locus">SpiGrapes_1568</name>
</gene>
<feature type="domain" description="NAD-dependent epimerase/dehydratase" evidence="5">
    <location>
        <begin position="30"/>
        <end position="274"/>
    </location>
</feature>
<evidence type="ECO:0000259" key="5">
    <source>
        <dbReference type="Pfam" id="PF01370"/>
    </source>
</evidence>
<proteinExistence type="predicted"/>
<protein>
    <submittedName>
        <fullName evidence="6">Nucleoside-diphosphate-sugar epimerase</fullName>
    </submittedName>
</protein>
<dbReference type="InterPro" id="IPR001509">
    <property type="entry name" value="Epimerase_deHydtase"/>
</dbReference>
<dbReference type="HOGENOM" id="CLU_007383_4_0_12"/>
<evidence type="ECO:0000256" key="3">
    <source>
        <dbReference type="ARBA" id="ARBA00023027"/>
    </source>
</evidence>
<dbReference type="Proteomes" id="UP000005632">
    <property type="component" value="Chromosome"/>
</dbReference>
<dbReference type="KEGG" id="sgp:SpiGrapes_1568"/>
<evidence type="ECO:0000313" key="6">
    <source>
        <dbReference type="EMBL" id="AEV29375.1"/>
    </source>
</evidence>
<keyword evidence="3" id="KW-0520">NAD</keyword>
<organism evidence="6 7">
    <name type="scientific">Sphaerochaeta pleomorpha (strain ATCC BAA-1885 / DSM 22778 / Grapes)</name>
    <dbReference type="NCBI Taxonomy" id="158190"/>
    <lineage>
        <taxon>Bacteria</taxon>
        <taxon>Pseudomonadati</taxon>
        <taxon>Spirochaetota</taxon>
        <taxon>Spirochaetia</taxon>
        <taxon>Spirochaetales</taxon>
        <taxon>Sphaerochaetaceae</taxon>
        <taxon>Sphaerochaeta</taxon>
    </lineage>
</organism>
<accession>G8QVT3</accession>
<dbReference type="EMBL" id="CP003155">
    <property type="protein sequence ID" value="AEV29375.1"/>
    <property type="molecule type" value="Genomic_DNA"/>
</dbReference>
<dbReference type="STRING" id="158190.SpiGrapes_1568"/>
<dbReference type="InterPro" id="IPR036291">
    <property type="entry name" value="NAD(P)-bd_dom_sf"/>
</dbReference>
<evidence type="ECO:0000313" key="7">
    <source>
        <dbReference type="Proteomes" id="UP000005632"/>
    </source>
</evidence>
<dbReference type="eggNOG" id="COG0451">
    <property type="taxonomic scope" value="Bacteria"/>
</dbReference>
<dbReference type="SUPFAM" id="SSF51735">
    <property type="entry name" value="NAD(P)-binding Rossmann-fold domains"/>
    <property type="match status" value="1"/>
</dbReference>
<dbReference type="GO" id="GO:0048040">
    <property type="term" value="F:UDP-glucuronate decarboxylase activity"/>
    <property type="evidence" value="ECO:0007669"/>
    <property type="project" value="TreeGrafter"/>
</dbReference>
<name>G8QVT3_SPHPG</name>
<sequence>MPSFISTQEKADLASIAGYADLSRLSGKTILVTGATGLIGSAFIKAVVTYNRGPGQPITIIGLVRDKEKAKDLFGSFYDDPFLTFLRHDILTPLHLEVPVHFIVHAASITTSSLFVSHPVETIETTVLGSRNLLEFAKQQQVLAMVYLSSMEVYGRVEESEQRTTEKDLGSIDILNVRSSYSESKRLVECMCHSYYIEYGVPVTIARLAQTFGPGIGKQENRVFAQFARSALTGKDIVLHTTGQSVGNYCYLSDAIKAIVTLLFHGAPGDAYTIVNEETSMTIAEMASLVACSIANNTIKVIFDIPPQDKNLGYAPDTKLRLSSGKMNALGWHAEVNLEQAYQRLVASLREEKDFMQ</sequence>
<evidence type="ECO:0000256" key="4">
    <source>
        <dbReference type="ARBA" id="ARBA00023239"/>
    </source>
</evidence>
<dbReference type="PANTHER" id="PTHR43078">
    <property type="entry name" value="UDP-GLUCURONIC ACID DECARBOXYLASE-RELATED"/>
    <property type="match status" value="1"/>
</dbReference>
<dbReference type="OrthoDB" id="9801785at2"/>
<dbReference type="AlphaFoldDB" id="G8QVT3"/>
<keyword evidence="4" id="KW-0456">Lyase</keyword>
<evidence type="ECO:0000256" key="1">
    <source>
        <dbReference type="ARBA" id="ARBA00001911"/>
    </source>
</evidence>
<dbReference type="Pfam" id="PF01370">
    <property type="entry name" value="Epimerase"/>
    <property type="match status" value="1"/>
</dbReference>